<dbReference type="OrthoDB" id="5910923at2759"/>
<proteinExistence type="predicted"/>
<dbReference type="SUPFAM" id="SSF54695">
    <property type="entry name" value="POZ domain"/>
    <property type="match status" value="1"/>
</dbReference>
<evidence type="ECO:0000313" key="2">
    <source>
        <dbReference type="EMBL" id="VDN33589.1"/>
    </source>
</evidence>
<dbReference type="WBParaSite" id="GPUH_0001933701-mRNA-1">
    <property type="protein sequence ID" value="GPUH_0001933701-mRNA-1"/>
    <property type="gene ID" value="GPUH_0001933701"/>
</dbReference>
<dbReference type="PROSITE" id="PS50097">
    <property type="entry name" value="BTB"/>
    <property type="match status" value="1"/>
</dbReference>
<sequence>MHPSGPSMNKSGKRIKRSSFAEEHVLANKFLLAFFSLRLRELILNGVCDGNDNARAPNIPSVELHLGAITNAAQAFRAILQYLYTGILTFSTAHPFQVKVIITLQYLKKYFGLNV</sequence>
<evidence type="ECO:0000313" key="4">
    <source>
        <dbReference type="WBParaSite" id="GPUH_0001933701-mRNA-1"/>
    </source>
</evidence>
<organism evidence="4">
    <name type="scientific">Gongylonema pulchrum</name>
    <dbReference type="NCBI Taxonomy" id="637853"/>
    <lineage>
        <taxon>Eukaryota</taxon>
        <taxon>Metazoa</taxon>
        <taxon>Ecdysozoa</taxon>
        <taxon>Nematoda</taxon>
        <taxon>Chromadorea</taxon>
        <taxon>Rhabditida</taxon>
        <taxon>Spirurina</taxon>
        <taxon>Spiruromorpha</taxon>
        <taxon>Spiruroidea</taxon>
        <taxon>Gongylonematidae</taxon>
        <taxon>Gongylonema</taxon>
    </lineage>
</organism>
<reference evidence="4" key="1">
    <citation type="submission" date="2016-06" db="UniProtKB">
        <authorList>
            <consortium name="WormBaseParasite"/>
        </authorList>
    </citation>
    <scope>IDENTIFICATION</scope>
</reference>
<reference evidence="2 3" key="2">
    <citation type="submission" date="2018-11" db="EMBL/GenBank/DDBJ databases">
        <authorList>
            <consortium name="Pathogen Informatics"/>
        </authorList>
    </citation>
    <scope>NUCLEOTIDE SEQUENCE [LARGE SCALE GENOMIC DNA]</scope>
</reference>
<dbReference type="AlphaFoldDB" id="A0A183EEC1"/>
<accession>A0A183EEC1</accession>
<dbReference type="Proteomes" id="UP000271098">
    <property type="component" value="Unassembled WGS sequence"/>
</dbReference>
<gene>
    <name evidence="2" type="ORF">GPUH_LOCUS19313</name>
</gene>
<name>A0A183EEC1_9BILA</name>
<protein>
    <submittedName>
        <fullName evidence="4">BTB domain-containing protein</fullName>
    </submittedName>
</protein>
<dbReference type="EMBL" id="UYRT01088301">
    <property type="protein sequence ID" value="VDN33589.1"/>
    <property type="molecule type" value="Genomic_DNA"/>
</dbReference>
<dbReference type="InterPro" id="IPR000210">
    <property type="entry name" value="BTB/POZ_dom"/>
</dbReference>
<keyword evidence="3" id="KW-1185">Reference proteome</keyword>
<dbReference type="CDD" id="cd18186">
    <property type="entry name" value="BTB_POZ_ZBTB_KLHL-like"/>
    <property type="match status" value="1"/>
</dbReference>
<feature type="domain" description="BTB" evidence="1">
    <location>
        <begin position="23"/>
        <end position="92"/>
    </location>
</feature>
<evidence type="ECO:0000313" key="3">
    <source>
        <dbReference type="Proteomes" id="UP000271098"/>
    </source>
</evidence>
<dbReference type="InterPro" id="IPR011333">
    <property type="entry name" value="SKP1/BTB/POZ_sf"/>
</dbReference>
<evidence type="ECO:0000259" key="1">
    <source>
        <dbReference type="PROSITE" id="PS50097"/>
    </source>
</evidence>